<evidence type="ECO:0000313" key="3">
    <source>
        <dbReference type="Proteomes" id="UP000481517"/>
    </source>
</evidence>
<dbReference type="Proteomes" id="UP000481517">
    <property type="component" value="Unassembled WGS sequence"/>
</dbReference>
<proteinExistence type="predicted"/>
<dbReference type="EMBL" id="CADCXY010000006">
    <property type="protein sequence ID" value="CAB0151725.1"/>
    <property type="molecule type" value="Genomic_DNA"/>
</dbReference>
<dbReference type="InterPro" id="IPR057727">
    <property type="entry name" value="WCX_dom"/>
</dbReference>
<organism evidence="2 3">
    <name type="scientific">Pseudidiomarina piscicola</name>
    <dbReference type="NCBI Taxonomy" id="2614830"/>
    <lineage>
        <taxon>Bacteria</taxon>
        <taxon>Pseudomonadati</taxon>
        <taxon>Pseudomonadota</taxon>
        <taxon>Gammaproteobacteria</taxon>
        <taxon>Alteromonadales</taxon>
        <taxon>Idiomarinaceae</taxon>
        <taxon>Pseudidiomarina</taxon>
    </lineage>
</organism>
<protein>
    <recommendedName>
        <fullName evidence="1">WCX domain-containing protein</fullName>
    </recommendedName>
</protein>
<reference evidence="2 3" key="1">
    <citation type="submission" date="2020-02" db="EMBL/GenBank/DDBJ databases">
        <authorList>
            <person name="Rodrigo-Torres L."/>
            <person name="Arahal R. D."/>
            <person name="Lucena T."/>
        </authorList>
    </citation>
    <scope>NUCLEOTIDE SEQUENCE [LARGE SCALE GENOMIC DNA]</scope>
    <source>
        <strain evidence="2 3">CECT 9734</strain>
    </source>
</reference>
<evidence type="ECO:0000313" key="2">
    <source>
        <dbReference type="EMBL" id="CAB0151725.1"/>
    </source>
</evidence>
<accession>A0A6S6WQM1</accession>
<evidence type="ECO:0000259" key="1">
    <source>
        <dbReference type="Pfam" id="PF25583"/>
    </source>
</evidence>
<dbReference type="RefSeq" id="WP_173921089.1">
    <property type="nucleotide sequence ID" value="NZ_CADCXY010000006.1"/>
</dbReference>
<gene>
    <name evidence="2" type="ORF">PSI9734_02093</name>
</gene>
<feature type="domain" description="WCX" evidence="1">
    <location>
        <begin position="99"/>
        <end position="172"/>
    </location>
</feature>
<dbReference type="Pfam" id="PF25583">
    <property type="entry name" value="WCX"/>
    <property type="match status" value="1"/>
</dbReference>
<dbReference type="AlphaFoldDB" id="A0A6S6WQM1"/>
<keyword evidence="3" id="KW-1185">Reference proteome</keyword>
<name>A0A6S6WQM1_9GAMM</name>
<sequence>MQTVLRYLLMLRHVPKQPQKIDVNTLRERLAEHGVDVSIRTIQRNLVELSEVFPLTTDERCKPYGWSLLPDTPLLPLISSTQMQRIAEARDAALAGPATIELRCVAEIKEQLEAFPLNDSQQLRTEGDSLRLTAQAELTDELIVWLLSYGGQVEVLAPTELRTKVAEQAALMYRYYRSS</sequence>